<dbReference type="InterPro" id="IPR036505">
    <property type="entry name" value="Amidase/PGRP_sf"/>
</dbReference>
<keyword evidence="5" id="KW-1185">Reference proteome</keyword>
<dbReference type="InterPro" id="IPR002502">
    <property type="entry name" value="Amidase_domain"/>
</dbReference>
<name>A0ABQ9F9Z5_TEGGR</name>
<dbReference type="EMBL" id="JARBDR010000342">
    <property type="protein sequence ID" value="KAJ8314151.1"/>
    <property type="molecule type" value="Genomic_DNA"/>
</dbReference>
<sequence length="239" mass="26135">MIMILLQILLLNLLPSTNANKCACATDNVNVRTGSGTNYSVIGILRTNQCVNKTGHFVDNVGTKWASVVFKEKLGWIASNWLIDPTTGGSITGCPKIIPRSEWGAMEPRGIIRKFTSQTLPTFVILHHGATERWSDIGFNFVIGEDGNVYEGRGWQEIGVHTVGYNSVSLGIGIIGDFTSRLPSEAALNATKQLVKCGVDNGYISPNYTLIGHRDVGSTACPGTRLWELIHSWSHYNEN</sequence>
<dbReference type="PANTHER" id="PTHR11022">
    <property type="entry name" value="PEPTIDOGLYCAN RECOGNITION PROTEIN"/>
    <property type="match status" value="1"/>
</dbReference>
<evidence type="ECO:0000313" key="4">
    <source>
        <dbReference type="EMBL" id="KAJ8314151.1"/>
    </source>
</evidence>
<dbReference type="PANTHER" id="PTHR11022:SF41">
    <property type="entry name" value="PEPTIDOGLYCAN-RECOGNITION PROTEIN LC-RELATED"/>
    <property type="match status" value="1"/>
</dbReference>
<comment type="similarity">
    <text evidence="1">Belongs to the N-acetylmuramoyl-L-alanine amidase 2 family.</text>
</comment>
<feature type="domain" description="SH3b" evidence="3">
    <location>
        <begin position="16"/>
        <end position="86"/>
    </location>
</feature>
<dbReference type="SMART" id="SM00644">
    <property type="entry name" value="Ami_2"/>
    <property type="match status" value="1"/>
</dbReference>
<evidence type="ECO:0000256" key="2">
    <source>
        <dbReference type="SAM" id="SignalP"/>
    </source>
</evidence>
<accession>A0ABQ9F9Z5</accession>
<evidence type="ECO:0000313" key="5">
    <source>
        <dbReference type="Proteomes" id="UP001217089"/>
    </source>
</evidence>
<dbReference type="Proteomes" id="UP001217089">
    <property type="component" value="Unassembled WGS sequence"/>
</dbReference>
<keyword evidence="2" id="KW-0732">Signal</keyword>
<dbReference type="SUPFAM" id="SSF55846">
    <property type="entry name" value="N-acetylmuramoyl-L-alanine amidase-like"/>
    <property type="match status" value="1"/>
</dbReference>
<proteinExistence type="inferred from homology"/>
<dbReference type="CDD" id="cd06583">
    <property type="entry name" value="PGRP"/>
    <property type="match status" value="1"/>
</dbReference>
<feature type="non-terminal residue" evidence="4">
    <location>
        <position position="239"/>
    </location>
</feature>
<protein>
    <recommendedName>
        <fullName evidence="3">SH3b domain-containing protein</fullName>
    </recommendedName>
</protein>
<dbReference type="Pfam" id="PF08239">
    <property type="entry name" value="SH3_3"/>
    <property type="match status" value="1"/>
</dbReference>
<dbReference type="Gene3D" id="2.30.30.40">
    <property type="entry name" value="SH3 Domains"/>
    <property type="match status" value="1"/>
</dbReference>
<dbReference type="Pfam" id="PF01510">
    <property type="entry name" value="Amidase_2"/>
    <property type="match status" value="1"/>
</dbReference>
<gene>
    <name evidence="4" type="ORF">KUTeg_008712</name>
</gene>
<dbReference type="InterPro" id="IPR015510">
    <property type="entry name" value="PGRP"/>
</dbReference>
<reference evidence="4 5" key="1">
    <citation type="submission" date="2022-12" db="EMBL/GenBank/DDBJ databases">
        <title>Chromosome-level genome of Tegillarca granosa.</title>
        <authorList>
            <person name="Kim J."/>
        </authorList>
    </citation>
    <scope>NUCLEOTIDE SEQUENCE [LARGE SCALE GENOMIC DNA]</scope>
    <source>
        <strain evidence="4">Teg-2019</strain>
        <tissue evidence="4">Adductor muscle</tissue>
    </source>
</reference>
<dbReference type="PROSITE" id="PS51781">
    <property type="entry name" value="SH3B"/>
    <property type="match status" value="1"/>
</dbReference>
<dbReference type="InterPro" id="IPR006619">
    <property type="entry name" value="PGRP_domain_met/bac"/>
</dbReference>
<dbReference type="InterPro" id="IPR003646">
    <property type="entry name" value="SH3-like_bac-type"/>
</dbReference>
<dbReference type="Gene3D" id="3.40.80.10">
    <property type="entry name" value="Peptidoglycan recognition protein-like"/>
    <property type="match status" value="1"/>
</dbReference>
<feature type="signal peptide" evidence="2">
    <location>
        <begin position="1"/>
        <end position="19"/>
    </location>
</feature>
<comment type="caution">
    <text evidence="4">The sequence shown here is derived from an EMBL/GenBank/DDBJ whole genome shotgun (WGS) entry which is preliminary data.</text>
</comment>
<organism evidence="4 5">
    <name type="scientific">Tegillarca granosa</name>
    <name type="common">Malaysian cockle</name>
    <name type="synonym">Anadara granosa</name>
    <dbReference type="NCBI Taxonomy" id="220873"/>
    <lineage>
        <taxon>Eukaryota</taxon>
        <taxon>Metazoa</taxon>
        <taxon>Spiralia</taxon>
        <taxon>Lophotrochozoa</taxon>
        <taxon>Mollusca</taxon>
        <taxon>Bivalvia</taxon>
        <taxon>Autobranchia</taxon>
        <taxon>Pteriomorphia</taxon>
        <taxon>Arcoida</taxon>
        <taxon>Arcoidea</taxon>
        <taxon>Arcidae</taxon>
        <taxon>Tegillarca</taxon>
    </lineage>
</organism>
<dbReference type="SMART" id="SM00287">
    <property type="entry name" value="SH3b"/>
    <property type="match status" value="1"/>
</dbReference>
<dbReference type="SMART" id="SM00701">
    <property type="entry name" value="PGRP"/>
    <property type="match status" value="1"/>
</dbReference>
<feature type="chain" id="PRO_5046222226" description="SH3b domain-containing protein" evidence="2">
    <location>
        <begin position="20"/>
        <end position="239"/>
    </location>
</feature>
<evidence type="ECO:0000256" key="1">
    <source>
        <dbReference type="ARBA" id="ARBA00007553"/>
    </source>
</evidence>
<evidence type="ECO:0000259" key="3">
    <source>
        <dbReference type="PROSITE" id="PS51781"/>
    </source>
</evidence>